<gene>
    <name evidence="1" type="ORF">GLOINDRAFT_167813</name>
</gene>
<sequence length="50" mass="6085">MQMQTMGILFPITSRYTIDFIKDMCFFFRNLICALIEKITNRPKSFFFCY</sequence>
<organism evidence="1">
    <name type="scientific">Rhizophagus irregularis (strain DAOM 181602 / DAOM 197198 / MUCL 43194)</name>
    <name type="common">Arbuscular mycorrhizal fungus</name>
    <name type="synonym">Glomus intraradices</name>
    <dbReference type="NCBI Taxonomy" id="747089"/>
    <lineage>
        <taxon>Eukaryota</taxon>
        <taxon>Fungi</taxon>
        <taxon>Fungi incertae sedis</taxon>
        <taxon>Mucoromycota</taxon>
        <taxon>Glomeromycotina</taxon>
        <taxon>Glomeromycetes</taxon>
        <taxon>Glomerales</taxon>
        <taxon>Glomeraceae</taxon>
        <taxon>Rhizophagus</taxon>
    </lineage>
</organism>
<accession>U9U5M8</accession>
<evidence type="ECO:0000313" key="1">
    <source>
        <dbReference type="EMBL" id="ESA14972.1"/>
    </source>
</evidence>
<name>U9U5M8_RHIID</name>
<dbReference type="HOGENOM" id="CLU_3125736_0_0_1"/>
<protein>
    <submittedName>
        <fullName evidence="1">Uncharacterized protein</fullName>
    </submittedName>
</protein>
<reference evidence="1" key="1">
    <citation type="submission" date="2013-07" db="EMBL/GenBank/DDBJ databases">
        <title>The genome of an arbuscular mycorrhizal fungus provides insights into the evolution of the oldest plant symbiosis.</title>
        <authorList>
            <consortium name="DOE Joint Genome Institute"/>
            <person name="Tisserant E."/>
            <person name="Malbreil M."/>
            <person name="Kuo A."/>
            <person name="Kohler A."/>
            <person name="Symeonidi A."/>
            <person name="Balestrini R."/>
            <person name="Charron P."/>
            <person name="Duensing N."/>
            <person name="Frei-dit-Frey N."/>
            <person name="Gianinazzi-Pearson V."/>
            <person name="Gilbert B."/>
            <person name="Handa Y."/>
            <person name="Hijri M."/>
            <person name="Kaul R."/>
            <person name="Kawaguchi M."/>
            <person name="Krajinski F."/>
            <person name="Lammers P."/>
            <person name="Lapierre D."/>
            <person name="Masclaux F.G."/>
            <person name="Murat C."/>
            <person name="Morin E."/>
            <person name="Ndikumana S."/>
            <person name="Pagni M."/>
            <person name="Petitpierre D."/>
            <person name="Requena N."/>
            <person name="Rosikiewicz P."/>
            <person name="Riley R."/>
            <person name="Saito K."/>
            <person name="San Clemente H."/>
            <person name="Shapiro H."/>
            <person name="van Tuinen D."/>
            <person name="Becard G."/>
            <person name="Bonfante P."/>
            <person name="Paszkowski U."/>
            <person name="Shachar-Hill Y."/>
            <person name="Young J.P."/>
            <person name="Sanders I.R."/>
            <person name="Henrissat B."/>
            <person name="Rensing S.A."/>
            <person name="Grigoriev I.V."/>
            <person name="Corradi N."/>
            <person name="Roux C."/>
            <person name="Martin F."/>
        </authorList>
    </citation>
    <scope>NUCLEOTIDE SEQUENCE</scope>
    <source>
        <strain evidence="1">DAOM 197198</strain>
    </source>
</reference>
<dbReference type="EMBL" id="KI282405">
    <property type="protein sequence ID" value="ESA14972.1"/>
    <property type="molecule type" value="Genomic_DNA"/>
</dbReference>
<dbReference type="AlphaFoldDB" id="U9U5M8"/>
<proteinExistence type="predicted"/>